<evidence type="ECO:0000256" key="1">
    <source>
        <dbReference type="SAM" id="MobiDB-lite"/>
    </source>
</evidence>
<proteinExistence type="predicted"/>
<feature type="region of interest" description="Disordered" evidence="1">
    <location>
        <begin position="1"/>
        <end position="74"/>
    </location>
</feature>
<protein>
    <submittedName>
        <fullName evidence="2">Uncharacterized protein</fullName>
    </submittedName>
</protein>
<keyword evidence="3" id="KW-1185">Reference proteome</keyword>
<evidence type="ECO:0000313" key="3">
    <source>
        <dbReference type="Proteomes" id="UP001066276"/>
    </source>
</evidence>
<feature type="compositionally biased region" description="Pro residues" evidence="1">
    <location>
        <begin position="173"/>
        <end position="185"/>
    </location>
</feature>
<dbReference type="Proteomes" id="UP001066276">
    <property type="component" value="Chromosome 7"/>
</dbReference>
<comment type="caution">
    <text evidence="2">The sequence shown here is derived from an EMBL/GenBank/DDBJ whole genome shotgun (WGS) entry which is preliminary data.</text>
</comment>
<reference evidence="2" key="1">
    <citation type="journal article" date="2022" name="bioRxiv">
        <title>Sequencing and chromosome-scale assembly of the giantPleurodeles waltlgenome.</title>
        <authorList>
            <person name="Brown T."/>
            <person name="Elewa A."/>
            <person name="Iarovenko S."/>
            <person name="Subramanian E."/>
            <person name="Araus A.J."/>
            <person name="Petzold A."/>
            <person name="Susuki M."/>
            <person name="Suzuki K.-i.T."/>
            <person name="Hayashi T."/>
            <person name="Toyoda A."/>
            <person name="Oliveira C."/>
            <person name="Osipova E."/>
            <person name="Leigh N.D."/>
            <person name="Simon A."/>
            <person name="Yun M.H."/>
        </authorList>
    </citation>
    <scope>NUCLEOTIDE SEQUENCE</scope>
    <source>
        <strain evidence="2">20211129_DDA</strain>
        <tissue evidence="2">Liver</tissue>
    </source>
</reference>
<accession>A0AAV7PFN9</accession>
<sequence length="239" mass="25417">MSARTSHRQPEPARTLSQKWAPAGGPRPLQQQTSSLHPRRSSCRQVCQSLTRGPINAADGAPVGSRSSIMTSAPGCQPLSPQAAVPGQRGRCLPTLPQSSDLCRIPLRPSLSHGASSFDRPPRPQVFYTRACCPIRAADPAPRDFTFRACMVGEKQPPGYQSSGGGGGEHHPVPPPAGAPRPGPLPRASNKVGPLRRSVGKATLRPHLQDGASFIICWTQQFPRLGDLQQAAWAAGRKG</sequence>
<dbReference type="EMBL" id="JANPWB010000011">
    <property type="protein sequence ID" value="KAJ1127122.1"/>
    <property type="molecule type" value="Genomic_DNA"/>
</dbReference>
<name>A0AAV7PFN9_PLEWA</name>
<gene>
    <name evidence="2" type="ORF">NDU88_005526</name>
</gene>
<feature type="region of interest" description="Disordered" evidence="1">
    <location>
        <begin position="156"/>
        <end position="196"/>
    </location>
</feature>
<dbReference type="AlphaFoldDB" id="A0AAV7PFN9"/>
<evidence type="ECO:0000313" key="2">
    <source>
        <dbReference type="EMBL" id="KAJ1127122.1"/>
    </source>
</evidence>
<organism evidence="2 3">
    <name type="scientific">Pleurodeles waltl</name>
    <name type="common">Iberian ribbed newt</name>
    <dbReference type="NCBI Taxonomy" id="8319"/>
    <lineage>
        <taxon>Eukaryota</taxon>
        <taxon>Metazoa</taxon>
        <taxon>Chordata</taxon>
        <taxon>Craniata</taxon>
        <taxon>Vertebrata</taxon>
        <taxon>Euteleostomi</taxon>
        <taxon>Amphibia</taxon>
        <taxon>Batrachia</taxon>
        <taxon>Caudata</taxon>
        <taxon>Salamandroidea</taxon>
        <taxon>Salamandridae</taxon>
        <taxon>Pleurodelinae</taxon>
        <taxon>Pleurodeles</taxon>
    </lineage>
</organism>